<feature type="signal peptide" evidence="5">
    <location>
        <begin position="1"/>
        <end position="25"/>
    </location>
</feature>
<dbReference type="InterPro" id="IPR004682">
    <property type="entry name" value="TRAP_DctP"/>
</dbReference>
<evidence type="ECO:0000256" key="2">
    <source>
        <dbReference type="ARBA" id="ARBA00022448"/>
    </source>
</evidence>
<accession>S2L610</accession>
<dbReference type="PANTHER" id="PTHR33376">
    <property type="match status" value="1"/>
</dbReference>
<dbReference type="CDD" id="cd13603">
    <property type="entry name" value="PBP2_TRAP_Siap_TeaA_like"/>
    <property type="match status" value="1"/>
</dbReference>
<evidence type="ECO:0000256" key="5">
    <source>
        <dbReference type="SAM" id="SignalP"/>
    </source>
</evidence>
<dbReference type="NCBIfam" id="NF037995">
    <property type="entry name" value="TRAP_S1"/>
    <property type="match status" value="1"/>
</dbReference>
<name>S2L610_LITA3</name>
<feature type="binding site" evidence="4">
    <location>
        <position position="170"/>
    </location>
    <ligand>
        <name>N-acetyl-beta-neuraminate</name>
        <dbReference type="ChEBI" id="CHEBI:58705"/>
    </ligand>
</feature>
<dbReference type="Gene3D" id="3.40.190.170">
    <property type="entry name" value="Bacterial extracellular solute-binding protein, family 7"/>
    <property type="match status" value="1"/>
</dbReference>
<dbReference type="NCBIfam" id="TIGR00787">
    <property type="entry name" value="dctP"/>
    <property type="match status" value="1"/>
</dbReference>
<keyword evidence="2" id="KW-0813">Transport</keyword>
<reference evidence="6 7" key="1">
    <citation type="journal article" date="2013" name="Genome Announc.">
        <title>Draft genome sequence of the moderately halophilic gammaproteobacterium Halomonas anticariensis FP35.</title>
        <authorList>
            <person name="Tahrioui A."/>
            <person name="Quesada E."/>
            <person name="Llamas I."/>
        </authorList>
    </citation>
    <scope>NUCLEOTIDE SEQUENCE [LARGE SCALE GENOMIC DNA]</scope>
    <source>
        <strain evidence="7">DSM 16096 / CECT 5854 / LMG 22089 / FP35</strain>
    </source>
</reference>
<evidence type="ECO:0000256" key="1">
    <source>
        <dbReference type="ARBA" id="ARBA00009023"/>
    </source>
</evidence>
<comment type="caution">
    <text evidence="6">The sequence shown here is derived from an EMBL/GenBank/DDBJ whole genome shotgun (WGS) entry which is preliminary data.</text>
</comment>
<keyword evidence="3 5" id="KW-0732">Signal</keyword>
<feature type="chain" id="PRO_5004498848" description="C4-dicarboxylate ABC transporter substrate-binding protein" evidence="5">
    <location>
        <begin position="26"/>
        <end position="328"/>
    </location>
</feature>
<dbReference type="EMBL" id="ASTJ01000022">
    <property type="protein sequence ID" value="EPC03179.1"/>
    <property type="molecule type" value="Genomic_DNA"/>
</dbReference>
<feature type="binding site" evidence="4">
    <location>
        <position position="210"/>
    </location>
    <ligand>
        <name>N-acetyl-beta-neuraminate</name>
        <dbReference type="ChEBI" id="CHEBI:58705"/>
    </ligand>
</feature>
<keyword evidence="7" id="KW-1185">Reference proteome</keyword>
<dbReference type="RefSeq" id="WP_016416102.1">
    <property type="nucleotide sequence ID" value="NZ_AUAB01000022.1"/>
</dbReference>
<comment type="similarity">
    <text evidence="1">Belongs to the bacterial solute-binding protein 7 family.</text>
</comment>
<evidence type="ECO:0000256" key="3">
    <source>
        <dbReference type="ARBA" id="ARBA00022729"/>
    </source>
</evidence>
<dbReference type="GO" id="GO:0030288">
    <property type="term" value="C:outer membrane-bounded periplasmic space"/>
    <property type="evidence" value="ECO:0007669"/>
    <property type="project" value="InterPro"/>
</dbReference>
<gene>
    <name evidence="6" type="ORF">L861_22995</name>
</gene>
<dbReference type="Proteomes" id="UP000014463">
    <property type="component" value="Unassembled WGS sequence"/>
</dbReference>
<dbReference type="Pfam" id="PF03480">
    <property type="entry name" value="DctP"/>
    <property type="match status" value="1"/>
</dbReference>
<proteinExistence type="inferred from homology"/>
<dbReference type="OrthoDB" id="8690069at2"/>
<dbReference type="InterPro" id="IPR038404">
    <property type="entry name" value="TRAP_DctP_sf"/>
</dbReference>
<dbReference type="AlphaFoldDB" id="S2L610"/>
<evidence type="ECO:0000313" key="6">
    <source>
        <dbReference type="EMBL" id="EPC03179.1"/>
    </source>
</evidence>
<feature type="binding site" evidence="4">
    <location>
        <position position="92"/>
    </location>
    <ligand>
        <name>N-acetyl-beta-neuraminate</name>
        <dbReference type="ChEBI" id="CHEBI:58705"/>
    </ligand>
</feature>
<feature type="binding site" evidence="4">
    <location>
        <position position="149"/>
    </location>
    <ligand>
        <name>N-acetyl-beta-neuraminate</name>
        <dbReference type="ChEBI" id="CHEBI:58705"/>
    </ligand>
</feature>
<evidence type="ECO:0000256" key="4">
    <source>
        <dbReference type="PIRSR" id="PIRSR006470-1"/>
    </source>
</evidence>
<dbReference type="PATRIC" id="fig|1121939.11.peg.1602"/>
<protein>
    <recommendedName>
        <fullName evidence="8">C4-dicarboxylate ABC transporter substrate-binding protein</fullName>
    </recommendedName>
</protein>
<sequence length="328" mass="36088">MKSSLPMRLFSALALGIGLTATATAADIKLKAATIGSQQGIQMAGLNALSKHVAETIGDSAKINLFHSGSLGDQISNIESLDTRTLDIATIETPITTIDEDMGILSLPYLFRDREHVDSVLNGEIGDALKQRLQEQGYRVIGFYEGGFRHITNDSRAIETPDDLSGLRIRTPGSRQRVEMFNAYGANASPLPYPELYSALQTGVFDGQENPLVEVEASRFYEVQDYLSLSGHVYTVGFLLMNEDRFQELPKEVQQALLEGGDKAFEATVAFGEQADQRVIELVKENGMQVNEVDTDAFIDASKPLWESFTEDMSEEAHELVQHIANHS</sequence>
<dbReference type="eggNOG" id="COG1638">
    <property type="taxonomic scope" value="Bacteria"/>
</dbReference>
<dbReference type="STRING" id="1121939.L861_22995"/>
<dbReference type="InterPro" id="IPR018389">
    <property type="entry name" value="DctP_fam"/>
</dbReference>
<organism evidence="6 7">
    <name type="scientific">Litchfieldella anticariensis (strain DSM 16096 / CECT 5854 / CIP 108499 / LMG 22089 / FP35)</name>
    <name type="common">Halomonas anticariensis</name>
    <dbReference type="NCBI Taxonomy" id="1121939"/>
    <lineage>
        <taxon>Bacteria</taxon>
        <taxon>Pseudomonadati</taxon>
        <taxon>Pseudomonadota</taxon>
        <taxon>Gammaproteobacteria</taxon>
        <taxon>Oceanospirillales</taxon>
        <taxon>Halomonadaceae</taxon>
        <taxon>Litchfieldella</taxon>
    </lineage>
</organism>
<dbReference type="PANTHER" id="PTHR33376:SF7">
    <property type="entry name" value="C4-DICARBOXYLATE-BINDING PROTEIN DCTB"/>
    <property type="match status" value="1"/>
</dbReference>
<evidence type="ECO:0008006" key="8">
    <source>
        <dbReference type="Google" id="ProtNLM"/>
    </source>
</evidence>
<dbReference type="GO" id="GO:0055085">
    <property type="term" value="P:transmembrane transport"/>
    <property type="evidence" value="ECO:0007669"/>
    <property type="project" value="InterPro"/>
</dbReference>
<dbReference type="PIRSF" id="PIRSF006470">
    <property type="entry name" value="DctB"/>
    <property type="match status" value="1"/>
</dbReference>
<evidence type="ECO:0000313" key="7">
    <source>
        <dbReference type="Proteomes" id="UP000014463"/>
    </source>
</evidence>